<protein>
    <submittedName>
        <fullName evidence="1">Uncharacterized protein</fullName>
    </submittedName>
</protein>
<reference evidence="1 2" key="1">
    <citation type="submission" date="2024-01" db="EMBL/GenBank/DDBJ databases">
        <title>The genomes of 5 underutilized Papilionoideae crops provide insights into root nodulation and disease resistanc.</title>
        <authorList>
            <person name="Yuan L."/>
        </authorList>
    </citation>
    <scope>NUCLEOTIDE SEQUENCE [LARGE SCALE GENOMIC DNA]</scope>
    <source>
        <strain evidence="1">ZHUSHIDOU_FW_LH</strain>
        <tissue evidence="1">Leaf</tissue>
    </source>
</reference>
<dbReference type="PANTHER" id="PTHR33210">
    <property type="entry name" value="PROTODERMAL FACTOR 1"/>
    <property type="match status" value="1"/>
</dbReference>
<accession>A0AAN9EK82</accession>
<comment type="caution">
    <text evidence="1">The sequence shown here is derived from an EMBL/GenBank/DDBJ whole genome shotgun (WGS) entry which is preliminary data.</text>
</comment>
<evidence type="ECO:0000313" key="2">
    <source>
        <dbReference type="Proteomes" id="UP001372338"/>
    </source>
</evidence>
<proteinExistence type="predicted"/>
<organism evidence="1 2">
    <name type="scientific">Crotalaria pallida</name>
    <name type="common">Smooth rattlebox</name>
    <name type="synonym">Crotalaria striata</name>
    <dbReference type="NCBI Taxonomy" id="3830"/>
    <lineage>
        <taxon>Eukaryota</taxon>
        <taxon>Viridiplantae</taxon>
        <taxon>Streptophyta</taxon>
        <taxon>Embryophyta</taxon>
        <taxon>Tracheophyta</taxon>
        <taxon>Spermatophyta</taxon>
        <taxon>Magnoliopsida</taxon>
        <taxon>eudicotyledons</taxon>
        <taxon>Gunneridae</taxon>
        <taxon>Pentapetalae</taxon>
        <taxon>rosids</taxon>
        <taxon>fabids</taxon>
        <taxon>Fabales</taxon>
        <taxon>Fabaceae</taxon>
        <taxon>Papilionoideae</taxon>
        <taxon>50 kb inversion clade</taxon>
        <taxon>genistoids sensu lato</taxon>
        <taxon>core genistoids</taxon>
        <taxon>Crotalarieae</taxon>
        <taxon>Crotalaria</taxon>
    </lineage>
</organism>
<keyword evidence="2" id="KW-1185">Reference proteome</keyword>
<evidence type="ECO:0000313" key="1">
    <source>
        <dbReference type="EMBL" id="KAK7259079.1"/>
    </source>
</evidence>
<name>A0AAN9EK82_CROPI</name>
<dbReference type="AlphaFoldDB" id="A0AAN9EK82"/>
<dbReference type="InterPro" id="IPR039923">
    <property type="entry name" value="Protodermal_1"/>
</dbReference>
<gene>
    <name evidence="1" type="ORF">RIF29_24675</name>
</gene>
<dbReference type="Proteomes" id="UP001372338">
    <property type="component" value="Unassembled WGS sequence"/>
</dbReference>
<dbReference type="EMBL" id="JAYWIO010000005">
    <property type="protein sequence ID" value="KAK7259079.1"/>
    <property type="molecule type" value="Genomic_DNA"/>
</dbReference>
<dbReference type="PANTHER" id="PTHR33210:SF18">
    <property type="entry name" value="PROTODERMAL FACTOR 1"/>
    <property type="match status" value="1"/>
</dbReference>
<sequence>MSRFVSFSSPSLFGTGLTLPQALSYSRTDGLGALPREGTSSYLNSLVNNKFPYITNQVKDGFVASLNSNKAVAAQVKLFKMANVQALICVCLSRDGCDPEIRDNEYKLYESEVQAGAPEKRRRPYSRLRPHTHVYPHAPTHQPKKFLYNHSMQALWF</sequence>